<dbReference type="Proteomes" id="UP000028875">
    <property type="component" value="Unassembled WGS sequence"/>
</dbReference>
<evidence type="ECO:0000256" key="3">
    <source>
        <dbReference type="ARBA" id="ARBA00023125"/>
    </source>
</evidence>
<sequence length="295" mass="34381">MEIKHLQYFLEVTRLGSFTQAANHLYITQPAISRIIKSLEEEVGFPLFIRSRKQLILTEAGRVLFEHAKQFDQQYKAMHYELEQMQQLNKGHIRIGLPSITNSFFFSHLIAAFHEEYPEITFQLEEDGSKRIEEQVLEDSLDFGVVVFPTIHDEFHYYSFLKEGLKVIVPSTHELADKQQIRVNNLKHESFIMFNKDFSLRDSIVTACKNAGFEPRIISETSQLDFIEEMVASNVGITLLPESTSTELTNDVKAITVENPTVVWDLALIWKRNRQLPEVMKEFIRFAKEKLMHKE</sequence>
<keyword evidence="2" id="KW-0805">Transcription regulation</keyword>
<dbReference type="PROSITE" id="PS50931">
    <property type="entry name" value="HTH_LYSR"/>
    <property type="match status" value="1"/>
</dbReference>
<keyword evidence="4" id="KW-0804">Transcription</keyword>
<dbReference type="RefSeq" id="WP_038241896.1">
    <property type="nucleotide sequence ID" value="NZ_BNER01000001.1"/>
</dbReference>
<dbReference type="EMBL" id="CCDP010000001">
    <property type="protein sequence ID" value="CDQ38084.1"/>
    <property type="molecule type" value="Genomic_DNA"/>
</dbReference>
<dbReference type="GO" id="GO:0003677">
    <property type="term" value="F:DNA binding"/>
    <property type="evidence" value="ECO:0007669"/>
    <property type="project" value="UniProtKB-KW"/>
</dbReference>
<reference evidence="6 7" key="1">
    <citation type="submission" date="2014-03" db="EMBL/GenBank/DDBJ databases">
        <authorList>
            <person name="Urmite Genomes U."/>
        </authorList>
    </citation>
    <scope>NUCLEOTIDE SEQUENCE [LARGE SCALE GENOMIC DNA]</scope>
    <source>
        <strain evidence="6 7">Vm-5</strain>
    </source>
</reference>
<dbReference type="Pfam" id="PF03466">
    <property type="entry name" value="LysR_substrate"/>
    <property type="match status" value="1"/>
</dbReference>
<dbReference type="PRINTS" id="PR00039">
    <property type="entry name" value="HTHLYSR"/>
</dbReference>
<evidence type="ECO:0000259" key="5">
    <source>
        <dbReference type="PROSITE" id="PS50931"/>
    </source>
</evidence>
<dbReference type="OrthoDB" id="9803735at2"/>
<dbReference type="SUPFAM" id="SSF53850">
    <property type="entry name" value="Periplasmic binding protein-like II"/>
    <property type="match status" value="1"/>
</dbReference>
<proteinExistence type="inferred from homology"/>
<protein>
    <submittedName>
        <fullName evidence="6">Cyn operon transcriptional activator</fullName>
    </submittedName>
</protein>
<name>A0A024Q6I5_9BACI</name>
<dbReference type="SUPFAM" id="SSF46785">
    <property type="entry name" value="Winged helix' DNA-binding domain"/>
    <property type="match status" value="1"/>
</dbReference>
<evidence type="ECO:0000313" key="6">
    <source>
        <dbReference type="EMBL" id="CDQ38084.1"/>
    </source>
</evidence>
<dbReference type="InterPro" id="IPR036390">
    <property type="entry name" value="WH_DNA-bd_sf"/>
</dbReference>
<dbReference type="PANTHER" id="PTHR30419">
    <property type="entry name" value="HTH-TYPE TRANSCRIPTIONAL REGULATOR YBHD"/>
    <property type="match status" value="1"/>
</dbReference>
<accession>A0A024Q6I5</accession>
<evidence type="ECO:0000256" key="4">
    <source>
        <dbReference type="ARBA" id="ARBA00023163"/>
    </source>
</evidence>
<feature type="domain" description="HTH lysR-type" evidence="5">
    <location>
        <begin position="1"/>
        <end position="58"/>
    </location>
</feature>
<dbReference type="InterPro" id="IPR036388">
    <property type="entry name" value="WH-like_DNA-bd_sf"/>
</dbReference>
<comment type="caution">
    <text evidence="6">The sequence shown here is derived from an EMBL/GenBank/DDBJ whole genome shotgun (WGS) entry which is preliminary data.</text>
</comment>
<dbReference type="InterPro" id="IPR005119">
    <property type="entry name" value="LysR_subst-bd"/>
</dbReference>
<dbReference type="InterPro" id="IPR050950">
    <property type="entry name" value="HTH-type_LysR_regulators"/>
</dbReference>
<dbReference type="CDD" id="cd08438">
    <property type="entry name" value="PBP2_CidR"/>
    <property type="match status" value="1"/>
</dbReference>
<dbReference type="Gene3D" id="3.40.190.290">
    <property type="match status" value="1"/>
</dbReference>
<evidence type="ECO:0000256" key="1">
    <source>
        <dbReference type="ARBA" id="ARBA00009437"/>
    </source>
</evidence>
<dbReference type="PANTHER" id="PTHR30419:SF8">
    <property type="entry name" value="NITROGEN ASSIMILATION TRANSCRIPTIONAL ACTIVATOR-RELATED"/>
    <property type="match status" value="1"/>
</dbReference>
<keyword evidence="3" id="KW-0238">DNA-binding</keyword>
<gene>
    <name evidence="6" type="primary">cynR</name>
    <name evidence="6" type="ORF">BN990_00351</name>
</gene>
<dbReference type="GO" id="GO:0005829">
    <property type="term" value="C:cytosol"/>
    <property type="evidence" value="ECO:0007669"/>
    <property type="project" value="TreeGrafter"/>
</dbReference>
<dbReference type="STRING" id="1462526.BN990_00351"/>
<organism evidence="6 7">
    <name type="scientific">Virgibacillus massiliensis</name>
    <dbReference type="NCBI Taxonomy" id="1462526"/>
    <lineage>
        <taxon>Bacteria</taxon>
        <taxon>Bacillati</taxon>
        <taxon>Bacillota</taxon>
        <taxon>Bacilli</taxon>
        <taxon>Bacillales</taxon>
        <taxon>Bacillaceae</taxon>
        <taxon>Virgibacillus</taxon>
    </lineage>
</organism>
<dbReference type="GO" id="GO:0003700">
    <property type="term" value="F:DNA-binding transcription factor activity"/>
    <property type="evidence" value="ECO:0007669"/>
    <property type="project" value="InterPro"/>
</dbReference>
<dbReference type="Gene3D" id="1.10.10.10">
    <property type="entry name" value="Winged helix-like DNA-binding domain superfamily/Winged helix DNA-binding domain"/>
    <property type="match status" value="1"/>
</dbReference>
<dbReference type="Pfam" id="PF00126">
    <property type="entry name" value="HTH_1"/>
    <property type="match status" value="1"/>
</dbReference>
<reference evidence="7" key="2">
    <citation type="submission" date="2014-05" db="EMBL/GenBank/DDBJ databases">
        <title>Draft genome sequence of Virgibacillus massiliensis Vm-5.</title>
        <authorList>
            <person name="Khelaifia S."/>
            <person name="Croce O."/>
            <person name="Lagier J.C."/>
            <person name="Raoult D."/>
        </authorList>
    </citation>
    <scope>NUCLEOTIDE SEQUENCE [LARGE SCALE GENOMIC DNA]</scope>
    <source>
        <strain evidence="7">Vm-5</strain>
    </source>
</reference>
<dbReference type="InterPro" id="IPR000847">
    <property type="entry name" value="LysR_HTH_N"/>
</dbReference>
<dbReference type="eggNOG" id="COG0583">
    <property type="taxonomic scope" value="Bacteria"/>
</dbReference>
<comment type="similarity">
    <text evidence="1">Belongs to the LysR transcriptional regulatory family.</text>
</comment>
<evidence type="ECO:0000256" key="2">
    <source>
        <dbReference type="ARBA" id="ARBA00023015"/>
    </source>
</evidence>
<keyword evidence="7" id="KW-1185">Reference proteome</keyword>
<evidence type="ECO:0000313" key="7">
    <source>
        <dbReference type="Proteomes" id="UP000028875"/>
    </source>
</evidence>
<dbReference type="AlphaFoldDB" id="A0A024Q6I5"/>
<dbReference type="FunFam" id="1.10.10.10:FF:000001">
    <property type="entry name" value="LysR family transcriptional regulator"/>
    <property type="match status" value="1"/>
</dbReference>